<dbReference type="OrthoDB" id="5913021at2759"/>
<feature type="transmembrane region" description="Helical" evidence="1">
    <location>
        <begin position="66"/>
        <end position="95"/>
    </location>
</feature>
<reference evidence="3 4" key="1">
    <citation type="submission" date="2014-09" db="EMBL/GenBank/DDBJ databases">
        <authorList>
            <person name="Martin A.A."/>
        </authorList>
    </citation>
    <scope>NUCLEOTIDE SEQUENCE</scope>
    <source>
        <strain evidence="4">ED321</strain>
        <strain evidence="3">ED321 Heterogonic</strain>
    </source>
</reference>
<evidence type="ECO:0000256" key="1">
    <source>
        <dbReference type="RuleBase" id="RU362006"/>
    </source>
</evidence>
<evidence type="ECO:0000313" key="3">
    <source>
        <dbReference type="EMBL" id="CEF70482.1"/>
    </source>
</evidence>
<dbReference type="STRING" id="34506.A0A090N0D2"/>
<accession>A0A090N0D2</accession>
<sequence>MSSSDLKPQNTNMDPPATDNNDTGATQGFNKVHGDIVKELYKDQNPLVALGFKKFEETTGKSRETLVYGICGIVGLYLCLGSAAQLLCNIIGFGYPCYKSIKAVKTEDKEDDTRWLMYWCVFGWLTCIDFFADGLFGWFPLYYLFKTIFLLYLALPYTDGAVYFYKKYAEPIYEKINEFFDKKTN</sequence>
<dbReference type="PANTHER" id="PTHR12300:SF34">
    <property type="entry name" value="RECEPTOR EXPRESSION-ENHANCING PROTEIN"/>
    <property type="match status" value="1"/>
</dbReference>
<name>A0A090N0D2_STRRB</name>
<dbReference type="GeneID" id="36382860"/>
<protein>
    <recommendedName>
        <fullName evidence="1">Receptor expression-enhancing protein</fullName>
    </recommendedName>
</protein>
<dbReference type="Proteomes" id="UP000035682">
    <property type="component" value="Unplaced"/>
</dbReference>
<dbReference type="WBParaSite" id="SRAE_2000511300.1">
    <property type="protein sequence ID" value="SRAE_2000511300.1"/>
    <property type="gene ID" value="WBGene00265367"/>
</dbReference>
<keyword evidence="1" id="KW-1133">Transmembrane helix</keyword>
<dbReference type="CTD" id="36382860"/>
<evidence type="ECO:0000256" key="2">
    <source>
        <dbReference type="SAM" id="MobiDB-lite"/>
    </source>
</evidence>
<proteinExistence type="inferred from homology"/>
<dbReference type="RefSeq" id="XP_024509679.1">
    <property type="nucleotide sequence ID" value="XM_024644083.1"/>
</dbReference>
<keyword evidence="1" id="KW-0472">Membrane</keyword>
<comment type="subcellular location">
    <subcellularLocation>
        <location evidence="1">Membrane</location>
        <topology evidence="1">Multi-pass membrane protein</topology>
    </subcellularLocation>
</comment>
<dbReference type="InterPro" id="IPR004345">
    <property type="entry name" value="TB2_DP1_HVA22"/>
</dbReference>
<keyword evidence="4" id="KW-1185">Reference proteome</keyword>
<dbReference type="eggNOG" id="KOG1725">
    <property type="taxonomic scope" value="Eukaryota"/>
</dbReference>
<dbReference type="Pfam" id="PF03134">
    <property type="entry name" value="TB2_DP1_HVA22"/>
    <property type="match status" value="1"/>
</dbReference>
<feature type="transmembrane region" description="Helical" evidence="1">
    <location>
        <begin position="116"/>
        <end position="136"/>
    </location>
</feature>
<dbReference type="WormBase" id="SRAE_2000511300">
    <property type="protein sequence ID" value="SRP10337"/>
    <property type="gene ID" value="WBGene00265367"/>
</dbReference>
<reference evidence="5" key="2">
    <citation type="submission" date="2020-12" db="UniProtKB">
        <authorList>
            <consortium name="WormBaseParasite"/>
        </authorList>
    </citation>
    <scope>IDENTIFICATION</scope>
</reference>
<keyword evidence="1" id="KW-0812">Transmembrane</keyword>
<dbReference type="AlphaFoldDB" id="A0A090N0D2"/>
<feature type="region of interest" description="Disordered" evidence="2">
    <location>
        <begin position="1"/>
        <end position="25"/>
    </location>
</feature>
<dbReference type="GO" id="GO:0016020">
    <property type="term" value="C:membrane"/>
    <property type="evidence" value="ECO:0007669"/>
    <property type="project" value="UniProtKB-SubCell"/>
</dbReference>
<evidence type="ECO:0000313" key="4">
    <source>
        <dbReference type="Proteomes" id="UP000035682"/>
    </source>
</evidence>
<dbReference type="OMA" id="YWVAKAA"/>
<comment type="similarity">
    <text evidence="1">Belongs to the DP1 family.</text>
</comment>
<evidence type="ECO:0000313" key="5">
    <source>
        <dbReference type="WBParaSite" id="SRAE_2000511300.1"/>
    </source>
</evidence>
<organism evidence="3">
    <name type="scientific">Strongyloides ratti</name>
    <name type="common">Parasitic roundworm</name>
    <dbReference type="NCBI Taxonomy" id="34506"/>
    <lineage>
        <taxon>Eukaryota</taxon>
        <taxon>Metazoa</taxon>
        <taxon>Ecdysozoa</taxon>
        <taxon>Nematoda</taxon>
        <taxon>Chromadorea</taxon>
        <taxon>Rhabditida</taxon>
        <taxon>Tylenchina</taxon>
        <taxon>Panagrolaimomorpha</taxon>
        <taxon>Strongyloidoidea</taxon>
        <taxon>Strongyloididae</taxon>
        <taxon>Strongyloides</taxon>
    </lineage>
</organism>
<dbReference type="PANTHER" id="PTHR12300">
    <property type="entry name" value="HVA22-LIKE PROTEINS"/>
    <property type="match status" value="1"/>
</dbReference>
<gene>
    <name evidence="3 5 6" type="ORF">SRAE_2000511300</name>
</gene>
<dbReference type="EMBL" id="LN609529">
    <property type="protein sequence ID" value="CEF70482.1"/>
    <property type="molecule type" value="Genomic_DNA"/>
</dbReference>
<feature type="transmembrane region" description="Helical" evidence="1">
    <location>
        <begin position="142"/>
        <end position="165"/>
    </location>
</feature>
<evidence type="ECO:0000313" key="6">
    <source>
        <dbReference type="WormBase" id="SRAE_2000511300"/>
    </source>
</evidence>